<dbReference type="GO" id="GO:0008360">
    <property type="term" value="P:regulation of cell shape"/>
    <property type="evidence" value="ECO:0007669"/>
    <property type="project" value="UniProtKB-KW"/>
</dbReference>
<evidence type="ECO:0000256" key="1">
    <source>
        <dbReference type="ARBA" id="ARBA00009369"/>
    </source>
</evidence>
<dbReference type="STRING" id="883.DvMF_2821"/>
<accession>B8DRC2</accession>
<dbReference type="KEGG" id="dvm:DvMF_2821"/>
<evidence type="ECO:0000256" key="6">
    <source>
        <dbReference type="SAM" id="MobiDB-lite"/>
    </source>
</evidence>
<organism evidence="8">
    <name type="scientific">Nitratidesulfovibrio vulgaris (strain DSM 19637 / Miyazaki F)</name>
    <name type="common">Desulfovibrio vulgaris</name>
    <dbReference type="NCBI Taxonomy" id="883"/>
    <lineage>
        <taxon>Bacteria</taxon>
        <taxon>Pseudomonadati</taxon>
        <taxon>Thermodesulfobacteriota</taxon>
        <taxon>Desulfovibrionia</taxon>
        <taxon>Desulfovibrionales</taxon>
        <taxon>Desulfovibrionaceae</taxon>
        <taxon>Nitratidesulfovibrio</taxon>
    </lineage>
</organism>
<dbReference type="EMBL" id="CP001197">
    <property type="protein sequence ID" value="ACL09759.1"/>
    <property type="molecule type" value="Genomic_DNA"/>
</dbReference>
<dbReference type="InterPro" id="IPR042177">
    <property type="entry name" value="Cell/Rod_1"/>
</dbReference>
<comment type="similarity">
    <text evidence="1">Belongs to the MreC family.</text>
</comment>
<keyword evidence="3" id="KW-0133">Cell shape</keyword>
<dbReference type="PANTHER" id="PTHR34138:SF1">
    <property type="entry name" value="CELL SHAPE-DETERMINING PROTEIN MREC"/>
    <property type="match status" value="1"/>
</dbReference>
<feature type="compositionally biased region" description="Low complexity" evidence="6">
    <location>
        <begin position="298"/>
        <end position="319"/>
    </location>
</feature>
<proteinExistence type="inferred from homology"/>
<dbReference type="NCBIfam" id="TIGR00219">
    <property type="entry name" value="mreC"/>
    <property type="match status" value="1"/>
</dbReference>
<dbReference type="InterPro" id="IPR055342">
    <property type="entry name" value="MreC_beta-barrel_core"/>
</dbReference>
<dbReference type="Pfam" id="PF04085">
    <property type="entry name" value="MreC"/>
    <property type="match status" value="1"/>
</dbReference>
<dbReference type="Gene3D" id="2.40.10.340">
    <property type="entry name" value="Rod shape-determining protein MreC, domain 1"/>
    <property type="match status" value="1"/>
</dbReference>
<feature type="coiled-coil region" evidence="5">
    <location>
        <begin position="38"/>
        <end position="65"/>
    </location>
</feature>
<feature type="compositionally biased region" description="Gly residues" evidence="6">
    <location>
        <begin position="262"/>
        <end position="272"/>
    </location>
</feature>
<keyword evidence="5" id="KW-0175">Coiled coil</keyword>
<dbReference type="InterPro" id="IPR007221">
    <property type="entry name" value="MreC"/>
</dbReference>
<sequence length="319" mass="33654">MLDRLAEHAGLEFVGAILKPGVWARDQVVSSWNNYLDLVGVREENEALRQQVRTLSQQVQVASEERTELARLRALLELEPPEGWRPLGARVVANRLGPQAALESAIISRGYYSGAGPGTPVVTHDGVVGRVYRAGPYTATVLLLTDPGSRIAVLSAVNRTAGILVGTGPRGLLEMKYVPQNARIEVGELVLTSGLEGAFPKAVPVARVESVSQSDLSLFQTVYASPLVELEALEEVLLLERPPVQPGARSLPLPTVNATQGVGPGTGHGPGQGNSTSGHGGAHMQPVQSVPSAQQGTRAPRPQPSAQPSGQQSGQAPRQ</sequence>
<dbReference type="InterPro" id="IPR042175">
    <property type="entry name" value="Cell/Rod_MreC_2"/>
</dbReference>
<evidence type="ECO:0000256" key="3">
    <source>
        <dbReference type="ARBA" id="ARBA00022960"/>
    </source>
</evidence>
<dbReference type="Gene3D" id="2.40.10.350">
    <property type="entry name" value="Rod shape-determining protein MreC, domain 2"/>
    <property type="match status" value="1"/>
</dbReference>
<dbReference type="eggNOG" id="COG1792">
    <property type="taxonomic scope" value="Bacteria"/>
</dbReference>
<evidence type="ECO:0000256" key="5">
    <source>
        <dbReference type="SAM" id="Coils"/>
    </source>
</evidence>
<feature type="region of interest" description="Disordered" evidence="6">
    <location>
        <begin position="244"/>
        <end position="319"/>
    </location>
</feature>
<evidence type="ECO:0000313" key="8">
    <source>
        <dbReference type="EMBL" id="ACL09759.1"/>
    </source>
</evidence>
<feature type="domain" description="Rod shape-determining protein MreC beta-barrel core" evidence="7">
    <location>
        <begin position="99"/>
        <end position="239"/>
    </location>
</feature>
<name>B8DRC2_NITV9</name>
<dbReference type="GO" id="GO:0005886">
    <property type="term" value="C:plasma membrane"/>
    <property type="evidence" value="ECO:0007669"/>
    <property type="project" value="TreeGrafter"/>
</dbReference>
<protein>
    <recommendedName>
        <fullName evidence="2">Cell shape-determining protein MreC</fullName>
    </recommendedName>
    <alternativeName>
        <fullName evidence="4">Cell shape protein MreC</fullName>
    </alternativeName>
</protein>
<dbReference type="HOGENOM" id="CLU_042663_1_0_7"/>
<reference evidence="8" key="1">
    <citation type="submission" date="2008-10" db="EMBL/GenBank/DDBJ databases">
        <title>Complete sequence of Desulfovibrio vulgaris str. 'Miyazaki F'.</title>
        <authorList>
            <person name="Lucas S."/>
            <person name="Copeland A."/>
            <person name="Lapidus A."/>
            <person name="Glavina del Rio T."/>
            <person name="Dalin E."/>
            <person name="Tice H."/>
            <person name="Bruce D."/>
            <person name="Goodwin L."/>
            <person name="Pitluck S."/>
            <person name="Sims D."/>
            <person name="Brettin T."/>
            <person name="Detter J.C."/>
            <person name="Han C."/>
            <person name="Larimer F."/>
            <person name="Land M."/>
            <person name="Hauser L."/>
            <person name="Kyrpides N."/>
            <person name="Mikhailova N."/>
            <person name="Hazen T.C."/>
            <person name="Richardson P."/>
        </authorList>
    </citation>
    <scope>NUCLEOTIDE SEQUENCE</scope>
    <source>
        <strain evidence="8">Miyazaki F</strain>
    </source>
</reference>
<evidence type="ECO:0000256" key="4">
    <source>
        <dbReference type="ARBA" id="ARBA00032089"/>
    </source>
</evidence>
<gene>
    <name evidence="8" type="ordered locus">DvMF_2821</name>
</gene>
<dbReference type="PANTHER" id="PTHR34138">
    <property type="entry name" value="CELL SHAPE-DETERMINING PROTEIN MREC"/>
    <property type="match status" value="1"/>
</dbReference>
<evidence type="ECO:0000259" key="7">
    <source>
        <dbReference type="Pfam" id="PF04085"/>
    </source>
</evidence>
<feature type="compositionally biased region" description="Polar residues" evidence="6">
    <location>
        <begin position="286"/>
        <end position="297"/>
    </location>
</feature>
<dbReference type="AlphaFoldDB" id="B8DRC2"/>
<evidence type="ECO:0000256" key="2">
    <source>
        <dbReference type="ARBA" id="ARBA00013855"/>
    </source>
</evidence>